<dbReference type="GeneTree" id="ENSGT01050000245279"/>
<dbReference type="AlphaFoldDB" id="A0A8V0Y043"/>
<name>A0A8V0Y043_CHICK</name>
<sequence>MRSAMEMHSKARLWHARTRSAAPPGSGASPALLLLAAMSAPRERRSQSQATSSPSWKATKRSRAKAANRALTAGRGSAPSAAIVAAQRPQRQ</sequence>
<evidence type="ECO:0000313" key="3">
    <source>
        <dbReference type="Proteomes" id="UP000000539"/>
    </source>
</evidence>
<organism evidence="2 3">
    <name type="scientific">Gallus gallus</name>
    <name type="common">Chicken</name>
    <dbReference type="NCBI Taxonomy" id="9031"/>
    <lineage>
        <taxon>Eukaryota</taxon>
        <taxon>Metazoa</taxon>
        <taxon>Chordata</taxon>
        <taxon>Craniata</taxon>
        <taxon>Vertebrata</taxon>
        <taxon>Euteleostomi</taxon>
        <taxon>Archelosauria</taxon>
        <taxon>Archosauria</taxon>
        <taxon>Dinosauria</taxon>
        <taxon>Saurischia</taxon>
        <taxon>Theropoda</taxon>
        <taxon>Coelurosauria</taxon>
        <taxon>Aves</taxon>
        <taxon>Neognathae</taxon>
        <taxon>Galloanserae</taxon>
        <taxon>Galliformes</taxon>
        <taxon>Phasianidae</taxon>
        <taxon>Phasianinae</taxon>
        <taxon>Gallus</taxon>
    </lineage>
</organism>
<keyword evidence="3" id="KW-1185">Reference proteome</keyword>
<dbReference type="Proteomes" id="UP000000539">
    <property type="component" value="Chromosome 3"/>
</dbReference>
<accession>A0A8V0Y043</accession>
<reference evidence="2" key="3">
    <citation type="submission" date="2025-09" db="UniProtKB">
        <authorList>
            <consortium name="Ensembl"/>
        </authorList>
    </citation>
    <scope>IDENTIFICATION</scope>
    <source>
        <strain evidence="2">broiler</strain>
    </source>
</reference>
<feature type="compositionally biased region" description="Low complexity" evidence="1">
    <location>
        <begin position="20"/>
        <end position="40"/>
    </location>
</feature>
<reference evidence="2" key="1">
    <citation type="submission" date="2020-11" db="EMBL/GenBank/DDBJ databases">
        <title>Gallus gallus (Chicken) genome, bGalGal1, GRCg7b, maternal haplotype autosomes + Z &amp; W.</title>
        <authorList>
            <person name="Warren W."/>
            <person name="Formenti G."/>
            <person name="Fedrigo O."/>
            <person name="Haase B."/>
            <person name="Mountcastle J."/>
            <person name="Balacco J."/>
            <person name="Tracey A."/>
            <person name="Schneider V."/>
            <person name="Okimoto R."/>
            <person name="Cheng H."/>
            <person name="Hawken R."/>
            <person name="Howe K."/>
            <person name="Jarvis E.D."/>
        </authorList>
    </citation>
    <scope>NUCLEOTIDE SEQUENCE [LARGE SCALE GENOMIC DNA]</scope>
    <source>
        <strain evidence="2">Broiler</strain>
    </source>
</reference>
<proteinExistence type="predicted"/>
<protein>
    <submittedName>
        <fullName evidence="2">Uncharacterized protein</fullName>
    </submittedName>
</protein>
<dbReference type="Ensembl" id="ENSGALT00010017326.1">
    <property type="protein sequence ID" value="ENSGALP00010009597.1"/>
    <property type="gene ID" value="ENSGALG00010007258.1"/>
</dbReference>
<reference evidence="2" key="2">
    <citation type="submission" date="2025-08" db="UniProtKB">
        <authorList>
            <consortium name="Ensembl"/>
        </authorList>
    </citation>
    <scope>IDENTIFICATION</scope>
    <source>
        <strain evidence="2">broiler</strain>
    </source>
</reference>
<feature type="compositionally biased region" description="Polar residues" evidence="1">
    <location>
        <begin position="47"/>
        <end position="56"/>
    </location>
</feature>
<evidence type="ECO:0000256" key="1">
    <source>
        <dbReference type="SAM" id="MobiDB-lite"/>
    </source>
</evidence>
<evidence type="ECO:0000313" key="2">
    <source>
        <dbReference type="Ensembl" id="ENSGALP00010009597.1"/>
    </source>
</evidence>
<feature type="region of interest" description="Disordered" evidence="1">
    <location>
        <begin position="1"/>
        <end position="92"/>
    </location>
</feature>